<evidence type="ECO:0000256" key="1">
    <source>
        <dbReference type="ARBA" id="ARBA00010928"/>
    </source>
</evidence>
<dbReference type="Pfam" id="PF22725">
    <property type="entry name" value="GFO_IDH_MocA_C3"/>
    <property type="match status" value="1"/>
</dbReference>
<dbReference type="PANTHER" id="PTHR22604:SF105">
    <property type="entry name" value="TRANS-1,2-DIHYDROBENZENE-1,2-DIOL DEHYDROGENASE"/>
    <property type="match status" value="1"/>
</dbReference>
<comment type="similarity">
    <text evidence="1">Belongs to the Gfo/Idh/MocA family.</text>
</comment>
<evidence type="ECO:0000259" key="4">
    <source>
        <dbReference type="Pfam" id="PF22725"/>
    </source>
</evidence>
<sequence length="356" mass="37955">MPDRSSEPIRWGIVGTGTMAGQFAEDLRLSEGAELAAVSSRNADKAKAFAARYGDHVTAHTTHTDLLGDSTVDAIYIATPNDTHFPLACAASESGKGVLVEKPLVTTSAQAVRLATLAAEQGVFLMEAMWTRFLPAIAKARSLIEEGAIGEVTRLRGSLAFYHPFDPESRFYAKEHGGGAMLDLGVYGISLARLLMGEPIEVAGEWRAAPTGVDMSASLTLNFSGDVKAHLSCAFDHEGENCFIIEGSRGTLVLPAPFIAARAVLQCSNGLAAQLAAFPGRSVPSRTIRKLAARLPFPGIRQHAFPYAGHGLGFEIEAASEAMRSGNTHHRLMSPLDSARTLEIVETVLDEANRLT</sequence>
<dbReference type="InterPro" id="IPR036291">
    <property type="entry name" value="NAD(P)-bd_dom_sf"/>
</dbReference>
<dbReference type="Proteomes" id="UP000199064">
    <property type="component" value="Unassembled WGS sequence"/>
</dbReference>
<dbReference type="AlphaFoldDB" id="A0A1H4JPJ1"/>
<dbReference type="PANTHER" id="PTHR22604">
    <property type="entry name" value="OXIDOREDUCTASES"/>
    <property type="match status" value="1"/>
</dbReference>
<dbReference type="SUPFAM" id="SSF51735">
    <property type="entry name" value="NAD(P)-binding Rossmann-fold domains"/>
    <property type="match status" value="1"/>
</dbReference>
<evidence type="ECO:0000256" key="2">
    <source>
        <dbReference type="ARBA" id="ARBA00023002"/>
    </source>
</evidence>
<evidence type="ECO:0000313" key="5">
    <source>
        <dbReference type="EMBL" id="SEB48173.1"/>
    </source>
</evidence>
<dbReference type="EMBL" id="FNSL01000001">
    <property type="protein sequence ID" value="SEB48173.1"/>
    <property type="molecule type" value="Genomic_DNA"/>
</dbReference>
<dbReference type="InterPro" id="IPR000683">
    <property type="entry name" value="Gfo/Idh/MocA-like_OxRdtase_N"/>
</dbReference>
<name>A0A1H4JPJ1_9HYPH</name>
<dbReference type="RefSeq" id="WP_090328002.1">
    <property type="nucleotide sequence ID" value="NZ_FNSL01000001.1"/>
</dbReference>
<dbReference type="GO" id="GO:0016491">
    <property type="term" value="F:oxidoreductase activity"/>
    <property type="evidence" value="ECO:0007669"/>
    <property type="project" value="UniProtKB-KW"/>
</dbReference>
<accession>A0A1H4JPJ1</accession>
<feature type="domain" description="Gfo/Idh/MocA-like oxidoreductase N-terminal" evidence="3">
    <location>
        <begin position="9"/>
        <end position="127"/>
    </location>
</feature>
<dbReference type="InterPro" id="IPR050984">
    <property type="entry name" value="Gfo/Idh/MocA_domain"/>
</dbReference>
<protein>
    <submittedName>
        <fullName evidence="5">Predicted dehydrogenase</fullName>
    </submittedName>
</protein>
<evidence type="ECO:0000259" key="3">
    <source>
        <dbReference type="Pfam" id="PF01408"/>
    </source>
</evidence>
<evidence type="ECO:0000313" key="6">
    <source>
        <dbReference type="Proteomes" id="UP000199064"/>
    </source>
</evidence>
<keyword evidence="2" id="KW-0560">Oxidoreductase</keyword>
<dbReference type="SUPFAM" id="SSF55347">
    <property type="entry name" value="Glyceraldehyde-3-phosphate dehydrogenase-like, C-terminal domain"/>
    <property type="match status" value="1"/>
</dbReference>
<feature type="domain" description="GFO/IDH/MocA-like oxidoreductase" evidence="4">
    <location>
        <begin position="138"/>
        <end position="252"/>
    </location>
</feature>
<dbReference type="Gene3D" id="3.40.50.720">
    <property type="entry name" value="NAD(P)-binding Rossmann-like Domain"/>
    <property type="match status" value="1"/>
</dbReference>
<dbReference type="Gene3D" id="3.30.360.10">
    <property type="entry name" value="Dihydrodipicolinate Reductase, domain 2"/>
    <property type="match status" value="1"/>
</dbReference>
<reference evidence="6" key="1">
    <citation type="submission" date="2016-10" db="EMBL/GenBank/DDBJ databases">
        <authorList>
            <person name="Varghese N."/>
            <person name="Submissions S."/>
        </authorList>
    </citation>
    <scope>NUCLEOTIDE SEQUENCE [LARGE SCALE GENOMIC DNA]</scope>
    <source>
        <strain evidence="6">ES.061</strain>
    </source>
</reference>
<dbReference type="Pfam" id="PF01408">
    <property type="entry name" value="GFO_IDH_MocA"/>
    <property type="match status" value="1"/>
</dbReference>
<proteinExistence type="inferred from homology"/>
<organism evidence="5 6">
    <name type="scientific">Nitratireductor aquibiodomus</name>
    <dbReference type="NCBI Taxonomy" id="204799"/>
    <lineage>
        <taxon>Bacteria</taxon>
        <taxon>Pseudomonadati</taxon>
        <taxon>Pseudomonadota</taxon>
        <taxon>Alphaproteobacteria</taxon>
        <taxon>Hyphomicrobiales</taxon>
        <taxon>Phyllobacteriaceae</taxon>
        <taxon>Nitratireductor</taxon>
    </lineage>
</organism>
<dbReference type="InterPro" id="IPR055170">
    <property type="entry name" value="GFO_IDH_MocA-like_dom"/>
</dbReference>
<dbReference type="GO" id="GO:0000166">
    <property type="term" value="F:nucleotide binding"/>
    <property type="evidence" value="ECO:0007669"/>
    <property type="project" value="InterPro"/>
</dbReference>
<gene>
    <name evidence="5" type="ORF">SAMN05216452_1565</name>
</gene>
<keyword evidence="6" id="KW-1185">Reference proteome</keyword>